<organism evidence="2 3">
    <name type="scientific">Candidatus Falkowbacteria bacterium RIFOXYC2_FULL_36_12</name>
    <dbReference type="NCBI Taxonomy" id="1798002"/>
    <lineage>
        <taxon>Bacteria</taxon>
        <taxon>Candidatus Falkowiibacteriota</taxon>
    </lineage>
</organism>
<evidence type="ECO:0000313" key="3">
    <source>
        <dbReference type="Proteomes" id="UP000179001"/>
    </source>
</evidence>
<accession>A0A1F5SYH3</accession>
<feature type="transmembrane region" description="Helical" evidence="1">
    <location>
        <begin position="29"/>
        <end position="47"/>
    </location>
</feature>
<dbReference type="EMBL" id="MFGJ01000007">
    <property type="protein sequence ID" value="OGF31699.1"/>
    <property type="molecule type" value="Genomic_DNA"/>
</dbReference>
<reference evidence="2 3" key="1">
    <citation type="journal article" date="2016" name="Nat. Commun.">
        <title>Thousands of microbial genomes shed light on interconnected biogeochemical processes in an aquifer system.</title>
        <authorList>
            <person name="Anantharaman K."/>
            <person name="Brown C.T."/>
            <person name="Hug L.A."/>
            <person name="Sharon I."/>
            <person name="Castelle C.J."/>
            <person name="Probst A.J."/>
            <person name="Thomas B.C."/>
            <person name="Singh A."/>
            <person name="Wilkins M.J."/>
            <person name="Karaoz U."/>
            <person name="Brodie E.L."/>
            <person name="Williams K.H."/>
            <person name="Hubbard S.S."/>
            <person name="Banfield J.F."/>
        </authorList>
    </citation>
    <scope>NUCLEOTIDE SEQUENCE [LARGE SCALE GENOMIC DNA]</scope>
</reference>
<sequence length="116" mass="13459">MTKYCTSNNKSTRKSKVAKKKNLFNNRKILSFLLIVVSVVSIGFYLFSVNNLSTKGYEIRDLEKQVAELTDTNHKLELQMYQLQSMQNISERVGQENFVENTSIYYLDSSTVFAQR</sequence>
<evidence type="ECO:0008006" key="4">
    <source>
        <dbReference type="Google" id="ProtNLM"/>
    </source>
</evidence>
<keyword evidence="1" id="KW-0472">Membrane</keyword>
<dbReference type="Proteomes" id="UP000179001">
    <property type="component" value="Unassembled WGS sequence"/>
</dbReference>
<dbReference type="AlphaFoldDB" id="A0A1F5SYH3"/>
<gene>
    <name evidence="2" type="ORF">A2478_04395</name>
</gene>
<dbReference type="STRING" id="1798002.A2478_04395"/>
<name>A0A1F5SYH3_9BACT</name>
<evidence type="ECO:0000313" key="2">
    <source>
        <dbReference type="EMBL" id="OGF31699.1"/>
    </source>
</evidence>
<proteinExistence type="predicted"/>
<keyword evidence="1" id="KW-0812">Transmembrane</keyword>
<keyword evidence="1" id="KW-1133">Transmembrane helix</keyword>
<evidence type="ECO:0000256" key="1">
    <source>
        <dbReference type="SAM" id="Phobius"/>
    </source>
</evidence>
<comment type="caution">
    <text evidence="2">The sequence shown here is derived from an EMBL/GenBank/DDBJ whole genome shotgun (WGS) entry which is preliminary data.</text>
</comment>
<protein>
    <recommendedName>
        <fullName evidence="4">Cell division protein FtsL</fullName>
    </recommendedName>
</protein>